<keyword evidence="5" id="KW-1185">Reference proteome</keyword>
<dbReference type="Gene3D" id="1.25.40.10">
    <property type="entry name" value="Tetratricopeptide repeat domain"/>
    <property type="match status" value="1"/>
</dbReference>
<keyword evidence="1" id="KW-0732">Signal</keyword>
<dbReference type="InterPro" id="IPR014162">
    <property type="entry name" value="CpoB_C"/>
</dbReference>
<dbReference type="HAMAP" id="MF_02066">
    <property type="entry name" value="CpoB"/>
    <property type="match status" value="1"/>
</dbReference>
<dbReference type="NCBIfam" id="TIGR02795">
    <property type="entry name" value="tol_pal_ybgF"/>
    <property type="match status" value="1"/>
</dbReference>
<dbReference type="RefSeq" id="WP_171224277.1">
    <property type="nucleotide sequence ID" value="NZ_CP053085.1"/>
</dbReference>
<name>A0A6M4IJP9_9BACT</name>
<dbReference type="InterPro" id="IPR039565">
    <property type="entry name" value="BamD-like"/>
</dbReference>
<accession>A0A6M4IJP9</accession>
<evidence type="ECO:0000313" key="5">
    <source>
        <dbReference type="Proteomes" id="UP000500938"/>
    </source>
</evidence>
<dbReference type="PANTHER" id="PTHR37423">
    <property type="entry name" value="SOLUBLE LYTIC MUREIN TRANSGLYCOSYLASE-RELATED"/>
    <property type="match status" value="1"/>
</dbReference>
<dbReference type="PANTHER" id="PTHR37423:SF6">
    <property type="entry name" value="CELL DIVISION COORDINATOR CPOB"/>
    <property type="match status" value="1"/>
</dbReference>
<dbReference type="InterPro" id="IPR034706">
    <property type="entry name" value="CpoB"/>
</dbReference>
<evidence type="ECO:0000256" key="1">
    <source>
        <dbReference type="ARBA" id="ARBA00022729"/>
    </source>
</evidence>
<evidence type="ECO:0000256" key="2">
    <source>
        <dbReference type="SAM" id="MobiDB-lite"/>
    </source>
</evidence>
<sequence length="287" mass="30978">MIAAAALGLRHTLRSRVWRLVPLVALVATGGCFATRGDVRIVQSDISSLRAEILKNQLEQRDALTQTMRMLQVASDSLTKVSARTVSIQGDLRGEMRAIREQMLQVQTLLGQSQATIARLRSEIESRSSAPVAVPPAGTVPPVTPPTIGRTPAPAADTAAARAPGPNQLYTDGRDQLTRGSSATARIYFQELLTNFPTSDYAPDAQFWIAESFAKEKNLPAADAAYAAVVSAHPTSAKAPTALYKRAQLVLQQGNTPQAKQLLEQVIARYPRSDEAELAAEQLKTLR</sequence>
<organism evidence="4 5">
    <name type="scientific">Gemmatimonas groenlandica</name>
    <dbReference type="NCBI Taxonomy" id="2732249"/>
    <lineage>
        <taxon>Bacteria</taxon>
        <taxon>Pseudomonadati</taxon>
        <taxon>Gemmatimonadota</taxon>
        <taxon>Gemmatimonadia</taxon>
        <taxon>Gemmatimonadales</taxon>
        <taxon>Gemmatimonadaceae</taxon>
        <taxon>Gemmatimonas</taxon>
    </lineage>
</organism>
<dbReference type="EMBL" id="CP053085">
    <property type="protein sequence ID" value="QJR34850.1"/>
    <property type="molecule type" value="Genomic_DNA"/>
</dbReference>
<dbReference type="Pfam" id="PF13525">
    <property type="entry name" value="YfiO"/>
    <property type="match status" value="1"/>
</dbReference>
<gene>
    <name evidence="4" type="primary">ybgF</name>
    <name evidence="4" type="ORF">HKW67_04635</name>
</gene>
<feature type="region of interest" description="Disordered" evidence="2">
    <location>
        <begin position="152"/>
        <end position="175"/>
    </location>
</feature>
<proteinExistence type="inferred from homology"/>
<dbReference type="Proteomes" id="UP000500938">
    <property type="component" value="Chromosome"/>
</dbReference>
<dbReference type="KEGG" id="ggr:HKW67_04635"/>
<reference evidence="4 5" key="1">
    <citation type="submission" date="2020-05" db="EMBL/GenBank/DDBJ databases">
        <title>Complete genome sequence of Gemmatimonas greenlandica TET16.</title>
        <authorList>
            <person name="Zeng Y."/>
        </authorList>
    </citation>
    <scope>NUCLEOTIDE SEQUENCE [LARGE SCALE GENOMIC DNA]</scope>
    <source>
        <strain evidence="4 5">TET16</strain>
    </source>
</reference>
<dbReference type="SUPFAM" id="SSF48452">
    <property type="entry name" value="TPR-like"/>
    <property type="match status" value="1"/>
</dbReference>
<protein>
    <submittedName>
        <fullName evidence="4">Tol-pal system protein YbgF</fullName>
    </submittedName>
</protein>
<evidence type="ECO:0000313" key="4">
    <source>
        <dbReference type="EMBL" id="QJR34850.1"/>
    </source>
</evidence>
<dbReference type="GO" id="GO:0051301">
    <property type="term" value="P:cell division"/>
    <property type="evidence" value="ECO:0007669"/>
    <property type="project" value="InterPro"/>
</dbReference>
<feature type="domain" description="Outer membrane lipoprotein BamD-like" evidence="3">
    <location>
        <begin position="166"/>
        <end position="238"/>
    </location>
</feature>
<dbReference type="Pfam" id="PF13174">
    <property type="entry name" value="TPR_6"/>
    <property type="match status" value="1"/>
</dbReference>
<dbReference type="InterPro" id="IPR011990">
    <property type="entry name" value="TPR-like_helical_dom_sf"/>
</dbReference>
<feature type="compositionally biased region" description="Low complexity" evidence="2">
    <location>
        <begin position="152"/>
        <end position="166"/>
    </location>
</feature>
<dbReference type="AlphaFoldDB" id="A0A6M4IJP9"/>
<dbReference type="InterPro" id="IPR019734">
    <property type="entry name" value="TPR_rpt"/>
</dbReference>
<evidence type="ECO:0000259" key="3">
    <source>
        <dbReference type="Pfam" id="PF13525"/>
    </source>
</evidence>